<proteinExistence type="predicted"/>
<evidence type="ECO:0000313" key="3">
    <source>
        <dbReference type="EMBL" id="KHE92794.1"/>
    </source>
</evidence>
<name>A0A0B0EJN2_9BACT</name>
<dbReference type="Proteomes" id="UP000030652">
    <property type="component" value="Unassembled WGS sequence"/>
</dbReference>
<dbReference type="InterPro" id="IPR040836">
    <property type="entry name" value="SAVED"/>
</dbReference>
<sequence>MSQRTNRGTYLAMMSCLLLQKQGTSGFRHSGSIEKYFLNQAQIRRTIMANKILVFIGNSSNIIGIIGAVFSFLVWIKLRVQNKRLIELSKSLPAFEDFSKRVNYWREIHTLNPYAFAVSLIQQSSSIKGDVERFLQSKGHKWEKMPIVELNMHGIGTNNLEEYLKQLRIKRNEFEAKGATEVHLFFAGPVQAATLVGAMFDNWRPVLLYHKNRDTGNYEFWCPLIK</sequence>
<comment type="caution">
    <text evidence="3">The sequence shown here is derived from an EMBL/GenBank/DDBJ whole genome shotgun (WGS) entry which is preliminary data.</text>
</comment>
<reference evidence="3 4" key="1">
    <citation type="submission" date="2014-10" db="EMBL/GenBank/DDBJ databases">
        <title>Draft genome of anammox bacterium scalindua brodae, obtained using differential coverage binning of sequence data from two enrichment reactors.</title>
        <authorList>
            <person name="Speth D.R."/>
            <person name="Russ L."/>
            <person name="Kartal B."/>
            <person name="Op den Camp H.J."/>
            <person name="Dutilh B.E."/>
            <person name="Jetten M.S."/>
        </authorList>
    </citation>
    <scope>NUCLEOTIDE SEQUENCE [LARGE SCALE GENOMIC DNA]</scope>
    <source>
        <strain evidence="3">RU1</strain>
    </source>
</reference>
<dbReference type="EMBL" id="JRYO01000090">
    <property type="protein sequence ID" value="KHE92794.1"/>
    <property type="molecule type" value="Genomic_DNA"/>
</dbReference>
<accession>A0A0B0EJN2</accession>
<evidence type="ECO:0000259" key="2">
    <source>
        <dbReference type="Pfam" id="PF18145"/>
    </source>
</evidence>
<organism evidence="3 4">
    <name type="scientific">Candidatus Scalindua brodae</name>
    <dbReference type="NCBI Taxonomy" id="237368"/>
    <lineage>
        <taxon>Bacteria</taxon>
        <taxon>Pseudomonadati</taxon>
        <taxon>Planctomycetota</taxon>
        <taxon>Candidatus Brocadiia</taxon>
        <taxon>Candidatus Brocadiales</taxon>
        <taxon>Candidatus Scalinduaceae</taxon>
        <taxon>Candidatus Scalindua</taxon>
    </lineage>
</organism>
<keyword evidence="1" id="KW-1133">Transmembrane helix</keyword>
<dbReference type="AlphaFoldDB" id="A0A0B0EJN2"/>
<feature type="transmembrane region" description="Helical" evidence="1">
    <location>
        <begin position="52"/>
        <end position="76"/>
    </location>
</feature>
<keyword evidence="1" id="KW-0812">Transmembrane</keyword>
<dbReference type="Pfam" id="PF18145">
    <property type="entry name" value="SAVED"/>
    <property type="match status" value="1"/>
</dbReference>
<protein>
    <recommendedName>
        <fullName evidence="2">SMODS-associated and fused to various effectors domain-containing protein</fullName>
    </recommendedName>
</protein>
<evidence type="ECO:0000256" key="1">
    <source>
        <dbReference type="SAM" id="Phobius"/>
    </source>
</evidence>
<evidence type="ECO:0000313" key="4">
    <source>
        <dbReference type="Proteomes" id="UP000030652"/>
    </source>
</evidence>
<feature type="domain" description="SMODS-associated and fused to various effectors" evidence="2">
    <location>
        <begin position="124"/>
        <end position="220"/>
    </location>
</feature>
<keyword evidence="1" id="KW-0472">Membrane</keyword>
<dbReference type="NCBIfam" id="NF033611">
    <property type="entry name" value="SAVED"/>
    <property type="match status" value="1"/>
</dbReference>
<gene>
    <name evidence="3" type="ORF">SCABRO_01452</name>
</gene>